<dbReference type="SUPFAM" id="SSF52402">
    <property type="entry name" value="Adenine nucleotide alpha hydrolases-like"/>
    <property type="match status" value="1"/>
</dbReference>
<protein>
    <submittedName>
        <fullName evidence="2">Universal stress protein</fullName>
    </submittedName>
</protein>
<evidence type="ECO:0000259" key="1">
    <source>
        <dbReference type="Pfam" id="PF00582"/>
    </source>
</evidence>
<evidence type="ECO:0000313" key="3">
    <source>
        <dbReference type="Proteomes" id="UP001302667"/>
    </source>
</evidence>
<accession>A0ABZ0FFE2</accession>
<sequence length="134" mass="15396">MLMLQGVDGEHALFQYATALAKILNGKLTLVHVIFNQKENARVLNVDIRSSISDRELAIRQKINEWRLSTDIMPEIETLLTDDISNDLQTLLEQHEINLLVIGHHQHLIDYSLATQLIKTLRTPVLVYPLDKYI</sequence>
<dbReference type="Pfam" id="PF00582">
    <property type="entry name" value="Usp"/>
    <property type="match status" value="1"/>
</dbReference>
<dbReference type="Proteomes" id="UP001302667">
    <property type="component" value="Chromosome"/>
</dbReference>
<keyword evidence="3" id="KW-1185">Reference proteome</keyword>
<feature type="domain" description="UspA" evidence="1">
    <location>
        <begin position="8"/>
        <end position="129"/>
    </location>
</feature>
<dbReference type="Gene3D" id="3.40.50.620">
    <property type="entry name" value="HUPs"/>
    <property type="match status" value="1"/>
</dbReference>
<evidence type="ECO:0000313" key="2">
    <source>
        <dbReference type="EMBL" id="WOE68293.1"/>
    </source>
</evidence>
<organism evidence="2 3">
    <name type="scientific">Aeromonas allosaccharophila</name>
    <dbReference type="NCBI Taxonomy" id="656"/>
    <lineage>
        <taxon>Bacteria</taxon>
        <taxon>Pseudomonadati</taxon>
        <taxon>Pseudomonadota</taxon>
        <taxon>Gammaproteobacteria</taxon>
        <taxon>Aeromonadales</taxon>
        <taxon>Aeromonadaceae</taxon>
        <taxon>Aeromonas</taxon>
    </lineage>
</organism>
<gene>
    <name evidence="2" type="ORF">RY972_09720</name>
</gene>
<dbReference type="InterPro" id="IPR014729">
    <property type="entry name" value="Rossmann-like_a/b/a_fold"/>
</dbReference>
<dbReference type="InterPro" id="IPR006016">
    <property type="entry name" value="UspA"/>
</dbReference>
<reference evidence="2 3" key="1">
    <citation type="submission" date="2023-10" db="EMBL/GenBank/DDBJ databases">
        <title>Genome analysis of psychrotrophic aerobic bacterium Aeromonas allosaccharophila BIM B-1809 isolated from infected fish.</title>
        <authorList>
            <person name="Leanovich S.I."/>
            <person name="Sidarenka A.V."/>
            <person name="Akhremchuk A.E."/>
            <person name="Sikolenko M.A."/>
            <person name="Valentovich L.N."/>
        </authorList>
    </citation>
    <scope>NUCLEOTIDE SEQUENCE [LARGE SCALE GENOMIC DNA]</scope>
    <source>
        <strain evidence="2 3">BIM B-1809</strain>
    </source>
</reference>
<dbReference type="RefSeq" id="WP_317104086.1">
    <property type="nucleotide sequence ID" value="NZ_CP136584.1"/>
</dbReference>
<name>A0ABZ0FFE2_9GAMM</name>
<dbReference type="EMBL" id="CP136584">
    <property type="protein sequence ID" value="WOE68293.1"/>
    <property type="molecule type" value="Genomic_DNA"/>
</dbReference>
<proteinExistence type="predicted"/>